<dbReference type="Proteomes" id="UP000612282">
    <property type="component" value="Unassembled WGS sequence"/>
</dbReference>
<gene>
    <name evidence="2" type="ORF">Aco03nite_058090</name>
</gene>
<dbReference type="Pfam" id="PF06259">
    <property type="entry name" value="Abhydrolase_8"/>
    <property type="match status" value="1"/>
</dbReference>
<reference evidence="2 3" key="1">
    <citation type="submission" date="2021-01" db="EMBL/GenBank/DDBJ databases">
        <title>Whole genome shotgun sequence of Actinoplanes couchii NBRC 106145.</title>
        <authorList>
            <person name="Komaki H."/>
            <person name="Tamura T."/>
        </authorList>
    </citation>
    <scope>NUCLEOTIDE SEQUENCE [LARGE SCALE GENOMIC DNA]</scope>
    <source>
        <strain evidence="2 3">NBRC 106145</strain>
    </source>
</reference>
<evidence type="ECO:0000259" key="1">
    <source>
        <dbReference type="Pfam" id="PF06259"/>
    </source>
</evidence>
<evidence type="ECO:0000313" key="3">
    <source>
        <dbReference type="Proteomes" id="UP000612282"/>
    </source>
</evidence>
<name>A0ABQ3XG57_9ACTN</name>
<dbReference type="CDD" id="cd00741">
    <property type="entry name" value="Lipase"/>
    <property type="match status" value="1"/>
</dbReference>
<protein>
    <recommendedName>
        <fullName evidence="1">DUF1023 domain-containing protein</fullName>
    </recommendedName>
</protein>
<dbReference type="Gene3D" id="3.40.50.1820">
    <property type="entry name" value="alpha/beta hydrolase"/>
    <property type="match status" value="1"/>
</dbReference>
<evidence type="ECO:0000313" key="2">
    <source>
        <dbReference type="EMBL" id="GID57405.1"/>
    </source>
</evidence>
<organism evidence="2 3">
    <name type="scientific">Actinoplanes couchii</name>
    <dbReference type="NCBI Taxonomy" id="403638"/>
    <lineage>
        <taxon>Bacteria</taxon>
        <taxon>Bacillati</taxon>
        <taxon>Actinomycetota</taxon>
        <taxon>Actinomycetes</taxon>
        <taxon>Micromonosporales</taxon>
        <taxon>Micromonosporaceae</taxon>
        <taxon>Actinoplanes</taxon>
    </lineage>
</organism>
<dbReference type="InterPro" id="IPR029058">
    <property type="entry name" value="AB_hydrolase_fold"/>
</dbReference>
<dbReference type="InterPro" id="IPR010427">
    <property type="entry name" value="DUF1023"/>
</dbReference>
<accession>A0ABQ3XG57</accession>
<sequence>MATTLAGLSIVGGSALGPSLPTLPGTAALALFGPAQSARAMVAPGIHDWLADTASPPDPRSATVQEVADFFTHVSAIDSTRLAHRFPEIVGNLDGAPTTLRYTANRSRRPQLAGRQILAFDDRGDGRIVETMGDLDNADRVIVLVPGVSTGLANFDTGLGGIQRRALAWQARQLFEQARTVDRTARVAVVAWLGYNPPEGMGQEVVREDRAVSGAADLVRFVDALVLGHAERSVVVVGHSYGSTVAGLAAAHLSGQVTDVVALGSPGMGVDGIAGLHTAARVWACASPDDWIRRVPGVRVLGLGHGRLPFDPDFGALPLPCNDVEGHDGYFVPGTSSLRALAAIATNSEETDPR</sequence>
<comment type="caution">
    <text evidence="2">The sequence shown here is derived from an EMBL/GenBank/DDBJ whole genome shotgun (WGS) entry which is preliminary data.</text>
</comment>
<dbReference type="EMBL" id="BOMG01000073">
    <property type="protein sequence ID" value="GID57405.1"/>
    <property type="molecule type" value="Genomic_DNA"/>
</dbReference>
<keyword evidence="3" id="KW-1185">Reference proteome</keyword>
<feature type="domain" description="DUF1023" evidence="1">
    <location>
        <begin position="121"/>
        <end position="298"/>
    </location>
</feature>
<dbReference type="SUPFAM" id="SSF53474">
    <property type="entry name" value="alpha/beta-Hydrolases"/>
    <property type="match status" value="1"/>
</dbReference>
<proteinExistence type="predicted"/>